<protein>
    <submittedName>
        <fullName evidence="1">Uncharacterized protein</fullName>
    </submittedName>
</protein>
<dbReference type="EMBL" id="PFMD01000066">
    <property type="protein sequence ID" value="PIY95809.1"/>
    <property type="molecule type" value="Genomic_DNA"/>
</dbReference>
<gene>
    <name evidence="1" type="ORF">COY66_05750</name>
</gene>
<proteinExistence type="predicted"/>
<evidence type="ECO:0000313" key="2">
    <source>
        <dbReference type="Proteomes" id="UP000230779"/>
    </source>
</evidence>
<dbReference type="Proteomes" id="UP000230779">
    <property type="component" value="Unassembled WGS sequence"/>
</dbReference>
<reference evidence="1 2" key="1">
    <citation type="submission" date="2017-09" db="EMBL/GenBank/DDBJ databases">
        <title>Depth-based differentiation of microbial function through sediment-hosted aquifers and enrichment of novel symbionts in the deep terrestrial subsurface.</title>
        <authorList>
            <person name="Probst A.J."/>
            <person name="Ladd B."/>
            <person name="Jarett J.K."/>
            <person name="Geller-Mcgrath D.E."/>
            <person name="Sieber C.M."/>
            <person name="Emerson J.B."/>
            <person name="Anantharaman K."/>
            <person name="Thomas B.C."/>
            <person name="Malmstrom R."/>
            <person name="Stieglmeier M."/>
            <person name="Klingl A."/>
            <person name="Woyke T."/>
            <person name="Ryan C.M."/>
            <person name="Banfield J.F."/>
        </authorList>
    </citation>
    <scope>NUCLEOTIDE SEQUENCE [LARGE SCALE GENOMIC DNA]</scope>
    <source>
        <strain evidence="1">CG_4_10_14_0_8_um_filter_42_10</strain>
    </source>
</reference>
<evidence type="ECO:0000313" key="1">
    <source>
        <dbReference type="EMBL" id="PIY95809.1"/>
    </source>
</evidence>
<sequence length="68" mass="7299">MSKQKIIKANLALKVKKDGSIGNSFTKNLGFCCVNCGQEVSPAVVLFYHSDVTRVLCYTCQKGGGKNG</sequence>
<accession>A0A2M7RGC2</accession>
<comment type="caution">
    <text evidence="1">The sequence shown here is derived from an EMBL/GenBank/DDBJ whole genome shotgun (WGS) entry which is preliminary data.</text>
</comment>
<dbReference type="AlphaFoldDB" id="A0A2M7RGC2"/>
<organism evidence="1 2">
    <name type="scientific">Candidatus Kerfeldbacteria bacterium CG_4_10_14_0_8_um_filter_42_10</name>
    <dbReference type="NCBI Taxonomy" id="2014248"/>
    <lineage>
        <taxon>Bacteria</taxon>
        <taxon>Candidatus Kerfeldiibacteriota</taxon>
    </lineage>
</organism>
<name>A0A2M7RGC2_9BACT</name>